<organism evidence="5">
    <name type="scientific">marine metagenome</name>
    <dbReference type="NCBI Taxonomy" id="408172"/>
    <lineage>
        <taxon>unclassified sequences</taxon>
        <taxon>metagenomes</taxon>
        <taxon>ecological metagenomes</taxon>
    </lineage>
</organism>
<evidence type="ECO:0008006" key="6">
    <source>
        <dbReference type="Google" id="ProtNLM"/>
    </source>
</evidence>
<dbReference type="CDD" id="cd00827">
    <property type="entry name" value="init_cond_enzymes"/>
    <property type="match status" value="1"/>
</dbReference>
<dbReference type="GO" id="GO:0010142">
    <property type="term" value="P:farnesyl diphosphate biosynthetic process, mevalonate pathway"/>
    <property type="evidence" value="ECO:0007669"/>
    <property type="project" value="InterPro"/>
</dbReference>
<dbReference type="InterPro" id="IPR016039">
    <property type="entry name" value="Thiolase-like"/>
</dbReference>
<evidence type="ECO:0000259" key="3">
    <source>
        <dbReference type="Pfam" id="PF01154"/>
    </source>
</evidence>
<dbReference type="Gene3D" id="3.40.47.10">
    <property type="match status" value="1"/>
</dbReference>
<accession>A0A381P8D7</accession>
<evidence type="ECO:0000259" key="4">
    <source>
        <dbReference type="Pfam" id="PF08540"/>
    </source>
</evidence>
<feature type="domain" description="Hydroxymethylglutaryl-coenzyme A synthase N-terminal" evidence="3">
    <location>
        <begin position="5"/>
        <end position="178"/>
    </location>
</feature>
<dbReference type="GO" id="GO:0006084">
    <property type="term" value="P:acetyl-CoA metabolic process"/>
    <property type="evidence" value="ECO:0007669"/>
    <property type="project" value="InterPro"/>
</dbReference>
<name>A0A381P8D7_9ZZZZ</name>
<evidence type="ECO:0000313" key="5">
    <source>
        <dbReference type="EMBL" id="SUZ63170.1"/>
    </source>
</evidence>
<evidence type="ECO:0000256" key="2">
    <source>
        <dbReference type="ARBA" id="ARBA00022679"/>
    </source>
</evidence>
<protein>
    <recommendedName>
        <fullName evidence="6">Hydroxymethylglutaryl-coenzyme A synthase N-terminal domain-containing protein</fullName>
    </recommendedName>
</protein>
<proteinExistence type="inferred from homology"/>
<dbReference type="Pfam" id="PF08540">
    <property type="entry name" value="HMG_CoA_synt_C"/>
    <property type="match status" value="1"/>
</dbReference>
<reference evidence="5" key="1">
    <citation type="submission" date="2018-05" db="EMBL/GenBank/DDBJ databases">
        <authorList>
            <person name="Lanie J.A."/>
            <person name="Ng W.-L."/>
            <person name="Kazmierczak K.M."/>
            <person name="Andrzejewski T.M."/>
            <person name="Davidsen T.M."/>
            <person name="Wayne K.J."/>
            <person name="Tettelin H."/>
            <person name="Glass J.I."/>
            <person name="Rusch D."/>
            <person name="Podicherti R."/>
            <person name="Tsui H.-C.T."/>
            <person name="Winkler M.E."/>
        </authorList>
    </citation>
    <scope>NUCLEOTIDE SEQUENCE</scope>
</reference>
<dbReference type="PANTHER" id="PTHR43323">
    <property type="entry name" value="3-HYDROXY-3-METHYLGLUTARYL COENZYME A SYNTHASE"/>
    <property type="match status" value="1"/>
</dbReference>
<comment type="similarity">
    <text evidence="1">Belongs to the thiolase-like superfamily. HMG-CoA synthase family.</text>
</comment>
<dbReference type="GO" id="GO:0004421">
    <property type="term" value="F:hydroxymethylglutaryl-CoA synthase activity"/>
    <property type="evidence" value="ECO:0007669"/>
    <property type="project" value="InterPro"/>
</dbReference>
<dbReference type="SUPFAM" id="SSF53901">
    <property type="entry name" value="Thiolase-like"/>
    <property type="match status" value="2"/>
</dbReference>
<dbReference type="Pfam" id="PF01154">
    <property type="entry name" value="HMG_CoA_synt_N"/>
    <property type="match status" value="1"/>
</dbReference>
<dbReference type="InterPro" id="IPR013528">
    <property type="entry name" value="HMG_CoA_synth_N"/>
</dbReference>
<dbReference type="EMBL" id="UINC01000910">
    <property type="protein sequence ID" value="SUZ63170.1"/>
    <property type="molecule type" value="Genomic_DNA"/>
</dbReference>
<gene>
    <name evidence="5" type="ORF">METZ01_LOCUS16024</name>
</gene>
<keyword evidence="2" id="KW-0808">Transferase</keyword>
<feature type="domain" description="Hydroxymethylglutaryl-coenzyme A synthase C-terminal" evidence="4">
    <location>
        <begin position="367"/>
        <end position="449"/>
    </location>
</feature>
<sequence>MTKTPVGISGLSVYVPPLRVWLDDWSQWTENQWPKIREVVGRSFRMRGINQSVYTMAANAVMRLIKQYNVDTTKIKFFALGTESSTDNSAGAIIIKGMIDQALISQGKLPISRNCEVPEFKHACLGGVYAMKGALRHLALDGSGYQAIVVCSDIAEYQLGTSGEPTQGAGAVAMLIEENPKLAEVDLKNSGSASDYRCIDFRKPMLRFCNQKINENKQIQDFPIFNGKYSTTCYIDETLQALNDMYLKRKLTPSTYMKSIKTLFLHRPYRRMPETTWATAYLFALSTGNSEERAELASYCYEAKIDPNDLIHEMQSKPRVSDLAQQTIINTEAYPLTMAIFRIFRASRHYRREILDKMALGSDAMLDLGNLYTAALPAWMAAGLEQALNENIELAGQEILTLGYGSGDAAEVIPIRMTDTWREAAKLINFSKSMEFAIDLNKKQYEAIHQGRYLEELKHSPKDEFIIDKIGEDNSREFQNLGIEYYKYIS</sequence>
<evidence type="ECO:0000256" key="1">
    <source>
        <dbReference type="ARBA" id="ARBA00007061"/>
    </source>
</evidence>
<dbReference type="AlphaFoldDB" id="A0A381P8D7"/>
<dbReference type="PANTHER" id="PTHR43323:SF2">
    <property type="entry name" value="HYDROXYMETHYLGLUTARYL-COA SYNTHASE"/>
    <property type="match status" value="1"/>
</dbReference>
<dbReference type="InterPro" id="IPR013746">
    <property type="entry name" value="HMG_CoA_synt_C_dom"/>
</dbReference>